<organism evidence="2 4">
    <name type="scientific">Didymodactylos carnosus</name>
    <dbReference type="NCBI Taxonomy" id="1234261"/>
    <lineage>
        <taxon>Eukaryota</taxon>
        <taxon>Metazoa</taxon>
        <taxon>Spiralia</taxon>
        <taxon>Gnathifera</taxon>
        <taxon>Rotifera</taxon>
        <taxon>Eurotatoria</taxon>
        <taxon>Bdelloidea</taxon>
        <taxon>Philodinida</taxon>
        <taxon>Philodinidae</taxon>
        <taxon>Didymodactylos</taxon>
    </lineage>
</organism>
<name>A0A815YYJ2_9BILA</name>
<reference evidence="2" key="1">
    <citation type="submission" date="2021-02" db="EMBL/GenBank/DDBJ databases">
        <authorList>
            <person name="Nowell W R."/>
        </authorList>
    </citation>
    <scope>NUCLEOTIDE SEQUENCE</scope>
</reference>
<dbReference type="Proteomes" id="UP000663829">
    <property type="component" value="Unassembled WGS sequence"/>
</dbReference>
<comment type="caution">
    <text evidence="2">The sequence shown here is derived from an EMBL/GenBank/DDBJ whole genome shotgun (WGS) entry which is preliminary data.</text>
</comment>
<sequence>VVHIAILMFNHPEVFTVCAGVRSDEYMQLYHTDRLSHGYYDCLYWTDPLDHRRNFLIPYCRRPGITVIEDKREDCYGRLFSFLQLRKANITTLELDSWNAPIDVMNQYERYIHSKFDENSMFNRQTFCFCDDTSWFGRMLCVNFVWKRKRFQIMLLLKKLQMVHAILMIIVFGYHLHRSVSTGVNTVMEKLIV</sequence>
<keyword evidence="4" id="KW-1185">Reference proteome</keyword>
<keyword evidence="1" id="KW-0472">Membrane</keyword>
<keyword evidence="1" id="KW-1133">Transmembrane helix</keyword>
<feature type="transmembrane region" description="Helical" evidence="1">
    <location>
        <begin position="156"/>
        <end position="176"/>
    </location>
</feature>
<accession>A0A815YYJ2</accession>
<dbReference type="AlphaFoldDB" id="A0A815YYJ2"/>
<protein>
    <submittedName>
        <fullName evidence="2">Uncharacterized protein</fullName>
    </submittedName>
</protein>
<keyword evidence="1" id="KW-0812">Transmembrane</keyword>
<evidence type="ECO:0000313" key="4">
    <source>
        <dbReference type="Proteomes" id="UP000663829"/>
    </source>
</evidence>
<dbReference type="Proteomes" id="UP000681722">
    <property type="component" value="Unassembled WGS sequence"/>
</dbReference>
<evidence type="ECO:0000313" key="3">
    <source>
        <dbReference type="EMBL" id="CAF4442459.1"/>
    </source>
</evidence>
<dbReference type="EMBL" id="CAJNOQ010030857">
    <property type="protein sequence ID" value="CAF1576943.1"/>
    <property type="molecule type" value="Genomic_DNA"/>
</dbReference>
<evidence type="ECO:0000256" key="1">
    <source>
        <dbReference type="SAM" id="Phobius"/>
    </source>
</evidence>
<evidence type="ECO:0000313" key="2">
    <source>
        <dbReference type="EMBL" id="CAF1576943.1"/>
    </source>
</evidence>
<proteinExistence type="predicted"/>
<gene>
    <name evidence="2" type="ORF">GPM918_LOCUS40799</name>
    <name evidence="3" type="ORF">SRO942_LOCUS41781</name>
</gene>
<dbReference type="EMBL" id="CAJOBC010096754">
    <property type="protein sequence ID" value="CAF4442459.1"/>
    <property type="molecule type" value="Genomic_DNA"/>
</dbReference>
<feature type="non-terminal residue" evidence="2">
    <location>
        <position position="1"/>
    </location>
</feature>